<keyword evidence="6" id="KW-0539">Nucleus</keyword>
<evidence type="ECO:0000256" key="6">
    <source>
        <dbReference type="ARBA" id="ARBA00023242"/>
    </source>
</evidence>
<dbReference type="InterPro" id="IPR031327">
    <property type="entry name" value="MCM"/>
</dbReference>
<dbReference type="EMBL" id="JAODUO010001781">
    <property type="protein sequence ID" value="KAK2158616.1"/>
    <property type="molecule type" value="Genomic_DNA"/>
</dbReference>
<dbReference type="Pfam" id="PF26066">
    <property type="entry name" value="MCM9_N"/>
    <property type="match status" value="1"/>
</dbReference>
<dbReference type="GO" id="GO:0017116">
    <property type="term" value="F:single-stranded DNA helicase activity"/>
    <property type="evidence" value="ECO:0007669"/>
    <property type="project" value="TreeGrafter"/>
</dbReference>
<dbReference type="InterPro" id="IPR033762">
    <property type="entry name" value="MCM_OB"/>
</dbReference>
<dbReference type="Gene3D" id="2.40.50.140">
    <property type="entry name" value="Nucleic acid-binding proteins"/>
    <property type="match status" value="1"/>
</dbReference>
<protein>
    <recommendedName>
        <fullName evidence="3">DNA helicase</fullName>
        <ecNumber evidence="3">3.6.4.12</ecNumber>
    </recommendedName>
</protein>
<keyword evidence="5" id="KW-0347">Helicase</keyword>
<evidence type="ECO:0000313" key="10">
    <source>
        <dbReference type="EMBL" id="KAK2158616.1"/>
    </source>
</evidence>
<feature type="domain" description="MCM9 N-terminal" evidence="9">
    <location>
        <begin position="2"/>
        <end position="91"/>
    </location>
</feature>
<keyword evidence="5" id="KW-0067">ATP-binding</keyword>
<dbReference type="GO" id="GO:0042555">
    <property type="term" value="C:MCM complex"/>
    <property type="evidence" value="ECO:0007669"/>
    <property type="project" value="TreeGrafter"/>
</dbReference>
<dbReference type="GO" id="GO:0000724">
    <property type="term" value="P:double-strand break repair via homologous recombination"/>
    <property type="evidence" value="ECO:0007669"/>
    <property type="project" value="TreeGrafter"/>
</dbReference>
<feature type="domain" description="MCM OB" evidence="8">
    <location>
        <begin position="103"/>
        <end position="231"/>
    </location>
</feature>
<evidence type="ECO:0000313" key="11">
    <source>
        <dbReference type="Proteomes" id="UP001209878"/>
    </source>
</evidence>
<proteinExistence type="inferred from homology"/>
<dbReference type="InterPro" id="IPR012340">
    <property type="entry name" value="NA-bd_OB-fold"/>
</dbReference>
<name>A0AAD9JTE9_RIDPI</name>
<dbReference type="Pfam" id="PF17207">
    <property type="entry name" value="MCM_OB"/>
    <property type="match status" value="1"/>
</dbReference>
<evidence type="ECO:0000256" key="4">
    <source>
        <dbReference type="ARBA" id="ARBA00022801"/>
    </source>
</evidence>
<dbReference type="PANTHER" id="PTHR11630">
    <property type="entry name" value="DNA REPLICATION LICENSING FACTOR MCM FAMILY MEMBER"/>
    <property type="match status" value="1"/>
</dbReference>
<evidence type="ECO:0000256" key="1">
    <source>
        <dbReference type="ARBA" id="ARBA00004123"/>
    </source>
</evidence>
<comment type="subcellular location">
    <subcellularLocation>
        <location evidence="1">Nucleus</location>
    </subcellularLocation>
</comment>
<evidence type="ECO:0000256" key="7">
    <source>
        <dbReference type="ARBA" id="ARBA00047995"/>
    </source>
</evidence>
<dbReference type="Proteomes" id="UP001209878">
    <property type="component" value="Unassembled WGS sequence"/>
</dbReference>
<evidence type="ECO:0000256" key="3">
    <source>
        <dbReference type="ARBA" id="ARBA00012551"/>
    </source>
</evidence>
<evidence type="ECO:0000259" key="9">
    <source>
        <dbReference type="Pfam" id="PF26066"/>
    </source>
</evidence>
<dbReference type="SUPFAM" id="SSF50249">
    <property type="entry name" value="Nucleic acid-binding proteins"/>
    <property type="match status" value="1"/>
</dbReference>
<evidence type="ECO:0000256" key="5">
    <source>
        <dbReference type="ARBA" id="ARBA00022806"/>
    </source>
</evidence>
<dbReference type="GO" id="GO:0003697">
    <property type="term" value="F:single-stranded DNA binding"/>
    <property type="evidence" value="ECO:0007669"/>
    <property type="project" value="TreeGrafter"/>
</dbReference>
<dbReference type="GO" id="GO:0016787">
    <property type="term" value="F:hydrolase activity"/>
    <property type="evidence" value="ECO:0007669"/>
    <property type="project" value="UniProtKB-KW"/>
</dbReference>
<evidence type="ECO:0000259" key="8">
    <source>
        <dbReference type="Pfam" id="PF17207"/>
    </source>
</evidence>
<dbReference type="EC" id="3.6.4.12" evidence="3"/>
<dbReference type="InterPro" id="IPR058768">
    <property type="entry name" value="MCM9_N"/>
</dbReference>
<dbReference type="SMART" id="SM00350">
    <property type="entry name" value="MCM"/>
    <property type="match status" value="1"/>
</dbReference>
<organism evidence="10 11">
    <name type="scientific">Ridgeia piscesae</name>
    <name type="common">Tubeworm</name>
    <dbReference type="NCBI Taxonomy" id="27915"/>
    <lineage>
        <taxon>Eukaryota</taxon>
        <taxon>Metazoa</taxon>
        <taxon>Spiralia</taxon>
        <taxon>Lophotrochozoa</taxon>
        <taxon>Annelida</taxon>
        <taxon>Polychaeta</taxon>
        <taxon>Sedentaria</taxon>
        <taxon>Canalipalpata</taxon>
        <taxon>Sabellida</taxon>
        <taxon>Siboglinidae</taxon>
        <taxon>Ridgeia</taxon>
    </lineage>
</organism>
<reference evidence="10" key="1">
    <citation type="journal article" date="2023" name="Mol. Biol. Evol.">
        <title>Third-Generation Sequencing Reveals the Adaptive Role of the Epigenome in Three Deep-Sea Polychaetes.</title>
        <authorList>
            <person name="Perez M."/>
            <person name="Aroh O."/>
            <person name="Sun Y."/>
            <person name="Lan Y."/>
            <person name="Juniper S.K."/>
            <person name="Young C.R."/>
            <person name="Angers B."/>
            <person name="Qian P.Y."/>
        </authorList>
    </citation>
    <scope>NUCLEOTIDE SEQUENCE</scope>
    <source>
        <strain evidence="10">R07B-5</strain>
    </source>
</reference>
<comment type="caution">
    <text evidence="10">The sequence shown here is derived from an EMBL/GenBank/DDBJ whole genome shotgun (WGS) entry which is preliminary data.</text>
</comment>
<keyword evidence="4" id="KW-0378">Hydrolase</keyword>
<dbReference type="PANTHER" id="PTHR11630:SF48">
    <property type="entry name" value="DNA HELICASE MCM9"/>
    <property type="match status" value="1"/>
</dbReference>
<dbReference type="GO" id="GO:0005524">
    <property type="term" value="F:ATP binding"/>
    <property type="evidence" value="ECO:0007669"/>
    <property type="project" value="InterPro"/>
</dbReference>
<keyword evidence="5" id="KW-0547">Nucleotide-binding</keyword>
<keyword evidence="11" id="KW-1185">Reference proteome</keyword>
<gene>
    <name evidence="10" type="ORF">NP493_1781g00036</name>
</gene>
<comment type="similarity">
    <text evidence="2">Belongs to the MCM family.</text>
</comment>
<sequence>MQSYALEYHKEELLHVLQEDEEEDHYSITINALTLLESSPWMGDILLTSPRNTLPLFDSALVAAQRTLLKVAETTDLTIKRNIHARVTRLPVCPELTRDVLPKTSDVGNFLSVTGTVIRATTIKLLDCEKEFVCNQCRHAFTVEADFEQYYSVCRPSKCPNEDCNNVSNFTVLAEQGSVPSHCRNYQELKMQEQVQRLGVGTIPRSMWVVLEDDLVDSCKPGDDVTISGVVLRRWKPVTVDSRCHIELVLKANQVQVTNEQRSNSLLTKDMVRESVETSLVPSLVFPSSVTYILYNKYHRKLSAFLYCVK</sequence>
<evidence type="ECO:0000256" key="2">
    <source>
        <dbReference type="ARBA" id="ARBA00008010"/>
    </source>
</evidence>
<dbReference type="GO" id="GO:0005634">
    <property type="term" value="C:nucleus"/>
    <property type="evidence" value="ECO:0007669"/>
    <property type="project" value="UniProtKB-SubCell"/>
</dbReference>
<accession>A0AAD9JTE9</accession>
<dbReference type="AlphaFoldDB" id="A0AAD9JTE9"/>
<comment type="catalytic activity">
    <reaction evidence="7">
        <text>ATP + H2O = ADP + phosphate + H(+)</text>
        <dbReference type="Rhea" id="RHEA:13065"/>
        <dbReference type="ChEBI" id="CHEBI:15377"/>
        <dbReference type="ChEBI" id="CHEBI:15378"/>
        <dbReference type="ChEBI" id="CHEBI:30616"/>
        <dbReference type="ChEBI" id="CHEBI:43474"/>
        <dbReference type="ChEBI" id="CHEBI:456216"/>
        <dbReference type="EC" id="3.6.4.12"/>
    </reaction>
</comment>